<evidence type="ECO:0000313" key="2">
    <source>
        <dbReference type="EMBL" id="MDS0298234.1"/>
    </source>
</evidence>
<feature type="region of interest" description="Disordered" evidence="1">
    <location>
        <begin position="33"/>
        <end position="53"/>
    </location>
</feature>
<protein>
    <submittedName>
        <fullName evidence="2">Uncharacterized protein</fullName>
    </submittedName>
</protein>
<evidence type="ECO:0000313" key="3">
    <source>
        <dbReference type="Proteomes" id="UP001257060"/>
    </source>
</evidence>
<dbReference type="Proteomes" id="UP001257060">
    <property type="component" value="Unassembled WGS sequence"/>
</dbReference>
<reference evidence="2 3" key="1">
    <citation type="submission" date="2022-06" db="EMBL/GenBank/DDBJ databases">
        <title>Halogeometricum sp. a new haloarchaeum isolate from saline soil.</title>
        <authorList>
            <person name="Strakova D."/>
            <person name="Galisteo C."/>
            <person name="Sanchez-Porro C."/>
            <person name="Ventosa A."/>
        </authorList>
    </citation>
    <scope>NUCLEOTIDE SEQUENCE [LARGE SCALE GENOMIC DNA]</scope>
    <source>
        <strain evidence="2 3">S1BR25-6</strain>
    </source>
</reference>
<dbReference type="EMBL" id="JAMQOP010000001">
    <property type="protein sequence ID" value="MDS0298234.1"/>
    <property type="molecule type" value="Genomic_DNA"/>
</dbReference>
<comment type="caution">
    <text evidence="2">The sequence shown here is derived from an EMBL/GenBank/DDBJ whole genome shotgun (WGS) entry which is preliminary data.</text>
</comment>
<name>A0ABU2GD51_9EURY</name>
<accession>A0ABU2GD51</accession>
<organism evidence="2 3">
    <name type="scientific">Halogeometricum salsisoli</name>
    <dbReference type="NCBI Taxonomy" id="2950536"/>
    <lineage>
        <taxon>Archaea</taxon>
        <taxon>Methanobacteriati</taxon>
        <taxon>Methanobacteriota</taxon>
        <taxon>Stenosarchaea group</taxon>
        <taxon>Halobacteria</taxon>
        <taxon>Halobacteriales</taxon>
        <taxon>Haloferacaceae</taxon>
        <taxon>Halogeometricum</taxon>
    </lineage>
</organism>
<keyword evidence="3" id="KW-1185">Reference proteome</keyword>
<dbReference type="RefSeq" id="WP_310923047.1">
    <property type="nucleotide sequence ID" value="NZ_JAMQOP010000001.1"/>
</dbReference>
<proteinExistence type="predicted"/>
<evidence type="ECO:0000256" key="1">
    <source>
        <dbReference type="SAM" id="MobiDB-lite"/>
    </source>
</evidence>
<gene>
    <name evidence="2" type="ORF">NDI76_05725</name>
</gene>
<sequence length="53" mass="6246">MYVVERPDVLFGNRFTFEGECFRETLSDFLRTMREGKKGEDEGKGRRRKRGGT</sequence>
<feature type="compositionally biased region" description="Basic and acidic residues" evidence="1">
    <location>
        <begin position="33"/>
        <end position="44"/>
    </location>
</feature>